<dbReference type="NCBIfam" id="NF008516">
    <property type="entry name" value="PRK11439.1"/>
    <property type="match status" value="1"/>
</dbReference>
<dbReference type="PROSITE" id="PS00125">
    <property type="entry name" value="SER_THR_PHOSPHATASE"/>
    <property type="match status" value="1"/>
</dbReference>
<proteinExistence type="predicted"/>
<dbReference type="Gene3D" id="3.60.21.10">
    <property type="match status" value="1"/>
</dbReference>
<dbReference type="SUPFAM" id="SSF56300">
    <property type="entry name" value="Metallo-dependent phosphatases"/>
    <property type="match status" value="1"/>
</dbReference>
<dbReference type="GO" id="GO:0008803">
    <property type="term" value="F:bis(5'-nucleosyl)-tetraphosphatase (symmetrical) activity"/>
    <property type="evidence" value="ECO:0007669"/>
    <property type="project" value="TreeGrafter"/>
</dbReference>
<keyword evidence="2" id="KW-0378">Hydrolase</keyword>
<dbReference type="GO" id="GO:0004722">
    <property type="term" value="F:protein serine/threonine phosphatase activity"/>
    <property type="evidence" value="ECO:0007669"/>
    <property type="project" value="UniProtKB-EC"/>
</dbReference>
<dbReference type="PANTHER" id="PTHR42850">
    <property type="entry name" value="METALLOPHOSPHOESTERASE"/>
    <property type="match status" value="1"/>
</dbReference>
<dbReference type="Pfam" id="PF00149">
    <property type="entry name" value="Metallophos"/>
    <property type="match status" value="1"/>
</dbReference>
<organism evidence="2 3">
    <name type="scientific">Enterobacter lignolyticus (strain SCF1)</name>
    <dbReference type="NCBI Taxonomy" id="701347"/>
    <lineage>
        <taxon>Bacteria</taxon>
        <taxon>Pseudomonadati</taxon>
        <taxon>Pseudomonadota</taxon>
        <taxon>Gammaproteobacteria</taxon>
        <taxon>Enterobacterales</taxon>
        <taxon>Enterobacteriaceae</taxon>
        <taxon>Pluralibacter</taxon>
    </lineage>
</organism>
<dbReference type="AlphaFoldDB" id="E3G3N9"/>
<dbReference type="Proteomes" id="UP000006872">
    <property type="component" value="Chromosome"/>
</dbReference>
<reference evidence="2 3" key="2">
    <citation type="journal article" date="2011" name="Stand. Genomic Sci.">
        <title>Complete genome sequence of 'Enterobacter lignolyticus' SCF1.</title>
        <authorList>
            <person name="Deangelis K.M."/>
            <person name="D'Haeseleer P."/>
            <person name="Chivian D."/>
            <person name="Fortney J.L."/>
            <person name="Khudyakov J."/>
            <person name="Simmons B."/>
            <person name="Woo H."/>
            <person name="Arkin A.P."/>
            <person name="Davenport K.W."/>
            <person name="Goodwin L."/>
            <person name="Chen A."/>
            <person name="Ivanova N."/>
            <person name="Kyrpides N.C."/>
            <person name="Mavromatis K."/>
            <person name="Woyke T."/>
            <person name="Hazen T.C."/>
        </authorList>
    </citation>
    <scope>NUCLEOTIDE SEQUENCE [LARGE SCALE GENOMIC DNA]</scope>
    <source>
        <strain evidence="2 3">SCF1</strain>
    </source>
</reference>
<dbReference type="HOGENOM" id="CLU_023125_1_1_6"/>
<evidence type="ECO:0000313" key="2">
    <source>
        <dbReference type="EMBL" id="ADO48211.1"/>
    </source>
</evidence>
<dbReference type="RefSeq" id="WP_013365952.1">
    <property type="nucleotide sequence ID" value="NC_014618.1"/>
</dbReference>
<dbReference type="PANTHER" id="PTHR42850:SF10">
    <property type="entry name" value="SERINE_THREONINE-PROTEIN PHOSPHATASE 1"/>
    <property type="match status" value="1"/>
</dbReference>
<dbReference type="InterPro" id="IPR004843">
    <property type="entry name" value="Calcineurin-like_PHP"/>
</dbReference>
<evidence type="ECO:0000313" key="3">
    <source>
        <dbReference type="Proteomes" id="UP000006872"/>
    </source>
</evidence>
<reference evidence="3" key="1">
    <citation type="submission" date="2010-10" db="EMBL/GenBank/DDBJ databases">
        <title>Complete sequence of Enterobacter cloacae SCF1.</title>
        <authorList>
            <consortium name="US DOE Joint Genome Institute"/>
            <person name="Lucas S."/>
            <person name="Copeland A."/>
            <person name="Lapidus A."/>
            <person name="Cheng J.-F."/>
            <person name="Bruce D."/>
            <person name="Goodwin L."/>
            <person name="Pitluck S."/>
            <person name="Davenport K."/>
            <person name="Detter J.C."/>
            <person name="Han C."/>
            <person name="Tapia R."/>
            <person name="Land M."/>
            <person name="Hauser L."/>
            <person name="Chang Y.-J."/>
            <person name="Jeffries C."/>
            <person name="Kyrpides N."/>
            <person name="Ivanova N."/>
            <person name="Mikhailova N."/>
            <person name="DeAngelis K."/>
            <person name="Arkin A.P."/>
            <person name="Chivian D."/>
            <person name="Edwards B."/>
            <person name="Woo H."/>
            <person name="Hazen T.C."/>
            <person name="Woyke T."/>
        </authorList>
    </citation>
    <scope>NUCLEOTIDE SEQUENCE [LARGE SCALE GENOMIC DNA]</scope>
    <source>
        <strain evidence="3">SCF1</strain>
    </source>
</reference>
<feature type="domain" description="Serine/threonine specific protein phosphatases" evidence="1">
    <location>
        <begin position="70"/>
        <end position="75"/>
    </location>
</feature>
<gene>
    <name evidence="2" type="ordered locus">Entcl_1955</name>
</gene>
<dbReference type="STRING" id="701347.Entcl_1955"/>
<dbReference type="GO" id="GO:0110154">
    <property type="term" value="P:RNA decapping"/>
    <property type="evidence" value="ECO:0007669"/>
    <property type="project" value="TreeGrafter"/>
</dbReference>
<accession>E3G3N9</accession>
<evidence type="ECO:0000259" key="1">
    <source>
        <dbReference type="PROSITE" id="PS00125"/>
    </source>
</evidence>
<dbReference type="KEGG" id="esc:Entcl_1955"/>
<dbReference type="EMBL" id="CP002272">
    <property type="protein sequence ID" value="ADO48211.1"/>
    <property type="molecule type" value="Genomic_DNA"/>
</dbReference>
<dbReference type="InterPro" id="IPR029052">
    <property type="entry name" value="Metallo-depent_PP-like"/>
</dbReference>
<dbReference type="InterPro" id="IPR006186">
    <property type="entry name" value="Ser/Thr-sp_prot-phosphatase"/>
</dbReference>
<dbReference type="EC" id="3.1.3.16" evidence="2"/>
<sequence length="214" mass="24759">MYQRIEGSQWRHIWLTGDVHGCYARLIAQLKSLKFNPYEDLLLSVGDLIDRGPESRKCLALIEQKWFAAIRGNHEQMAMDALSSRQLGLWALNGGDWFSRSSSAEKLRIVELLEACRRLPYVLEVRCRSGVSVVAHADYPADEYRWQQPVDGHRVLWDRQRLTDHLAGRHTSLRGAEHFWFGHTPLKQRYDFENQHYIDTGAVFGGVLTLVQLQ</sequence>
<protein>
    <submittedName>
        <fullName evidence="2">Phosphoprotein phosphatase</fullName>
        <ecNumber evidence="2">3.1.3.16</ecNumber>
    </submittedName>
</protein>
<keyword evidence="3" id="KW-1185">Reference proteome</keyword>
<name>E3G3N9_ENTLS</name>
<dbReference type="GO" id="GO:0005737">
    <property type="term" value="C:cytoplasm"/>
    <property type="evidence" value="ECO:0007669"/>
    <property type="project" value="TreeGrafter"/>
</dbReference>
<dbReference type="eggNOG" id="COG0639">
    <property type="taxonomic scope" value="Bacteria"/>
</dbReference>
<dbReference type="InterPro" id="IPR050126">
    <property type="entry name" value="Ap4A_hydrolase"/>
</dbReference>